<dbReference type="AlphaFoldDB" id="A0AAQ3XG06"/>
<gene>
    <name evidence="1" type="ORF">U9M48_040887</name>
</gene>
<protein>
    <submittedName>
        <fullName evidence="1">Uncharacterized protein</fullName>
    </submittedName>
</protein>
<evidence type="ECO:0000313" key="2">
    <source>
        <dbReference type="Proteomes" id="UP001341281"/>
    </source>
</evidence>
<sequence>MELESDRCHWFSVPSQATGTALLRIYGEKKDDGEAPGHRRVNSLSLRLGRRSSWSWALLVESHGPAIHL</sequence>
<organism evidence="1 2">
    <name type="scientific">Paspalum notatum var. saurae</name>
    <dbReference type="NCBI Taxonomy" id="547442"/>
    <lineage>
        <taxon>Eukaryota</taxon>
        <taxon>Viridiplantae</taxon>
        <taxon>Streptophyta</taxon>
        <taxon>Embryophyta</taxon>
        <taxon>Tracheophyta</taxon>
        <taxon>Spermatophyta</taxon>
        <taxon>Magnoliopsida</taxon>
        <taxon>Liliopsida</taxon>
        <taxon>Poales</taxon>
        <taxon>Poaceae</taxon>
        <taxon>PACMAD clade</taxon>
        <taxon>Panicoideae</taxon>
        <taxon>Andropogonodae</taxon>
        <taxon>Paspaleae</taxon>
        <taxon>Paspalinae</taxon>
        <taxon>Paspalum</taxon>
    </lineage>
</organism>
<reference evidence="1 2" key="1">
    <citation type="submission" date="2024-02" db="EMBL/GenBank/DDBJ databases">
        <title>High-quality chromosome-scale genome assembly of Pensacola bahiagrass (Paspalum notatum Flugge var. saurae).</title>
        <authorList>
            <person name="Vega J.M."/>
            <person name="Podio M."/>
            <person name="Orjuela J."/>
            <person name="Siena L.A."/>
            <person name="Pessino S.C."/>
            <person name="Combes M.C."/>
            <person name="Mariac C."/>
            <person name="Albertini E."/>
            <person name="Pupilli F."/>
            <person name="Ortiz J.P.A."/>
            <person name="Leblanc O."/>
        </authorList>
    </citation>
    <scope>NUCLEOTIDE SEQUENCE [LARGE SCALE GENOMIC DNA]</scope>
    <source>
        <strain evidence="1">R1</strain>
        <tissue evidence="1">Leaf</tissue>
    </source>
</reference>
<accession>A0AAQ3XG06</accession>
<proteinExistence type="predicted"/>
<keyword evidence="2" id="KW-1185">Reference proteome</keyword>
<evidence type="ECO:0000313" key="1">
    <source>
        <dbReference type="EMBL" id="WVZ95082.1"/>
    </source>
</evidence>
<name>A0AAQ3XG06_PASNO</name>
<dbReference type="EMBL" id="CP144753">
    <property type="protein sequence ID" value="WVZ95082.1"/>
    <property type="molecule type" value="Genomic_DNA"/>
</dbReference>
<dbReference type="Proteomes" id="UP001341281">
    <property type="component" value="Chromosome 09"/>
</dbReference>